<sequence length="37" mass="4000">QNDSPTLFSVVLSSLAREIKEIDKGVQLGDLTVSILL</sequence>
<dbReference type="GO" id="GO:0003964">
    <property type="term" value="F:RNA-directed DNA polymerase activity"/>
    <property type="evidence" value="ECO:0007669"/>
    <property type="project" value="UniProtKB-KW"/>
</dbReference>
<name>Q9BM33_THEAT</name>
<proteinExistence type="predicted"/>
<keyword evidence="1" id="KW-0548">Nucleotidyltransferase</keyword>
<keyword evidence="1" id="KW-0808">Transferase</keyword>
<accession>Q9BM33</accession>
<feature type="non-terminal residue" evidence="1">
    <location>
        <position position="1"/>
    </location>
</feature>
<keyword evidence="1" id="KW-0695">RNA-directed DNA polymerase</keyword>
<protein>
    <submittedName>
        <fullName evidence="1">LINE-like reverse transcriptase</fullName>
    </submittedName>
</protein>
<evidence type="ECO:0000313" key="1">
    <source>
        <dbReference type="EMBL" id="AAG59945.1"/>
    </source>
</evidence>
<reference evidence="1" key="1">
    <citation type="journal article" date="2000" name="Proc. Natl. Acad. Sci. U.S.A.">
        <title>Transposable elements in sexual and ancient asexual taxa.</title>
        <authorList>
            <person name="Arkhipova I."/>
            <person name="Meselson M."/>
        </authorList>
    </citation>
    <scope>NUCLEOTIDE SEQUENCE</scope>
</reference>
<dbReference type="EMBL" id="AY013964">
    <property type="protein sequence ID" value="AAG59945.1"/>
    <property type="molecule type" value="Genomic_DNA"/>
</dbReference>
<organism evidence="1">
    <name type="scientific">Themiste alutacea</name>
    <name type="common">Peanut worm</name>
    <name type="synonym">Dendrostomum alutaceum</name>
    <dbReference type="NCBI Taxonomy" id="120998"/>
    <lineage>
        <taxon>Eukaryota</taxon>
        <taxon>Metazoa</taxon>
        <taxon>Spiralia</taxon>
        <taxon>Lophotrochozoa</taxon>
        <taxon>Annelida</taxon>
        <taxon>Sipuncula</taxon>
        <taxon>Sipunculidea</taxon>
        <taxon>Golfingiida</taxon>
        <taxon>Themistidae</taxon>
        <taxon>Themiste</taxon>
    </lineage>
</organism>
<feature type="non-terminal residue" evidence="1">
    <location>
        <position position="37"/>
    </location>
</feature>
<dbReference type="AlphaFoldDB" id="Q9BM33"/>